<dbReference type="RefSeq" id="WP_225963742.1">
    <property type="nucleotide sequence ID" value="NZ_JADBEK010000001.1"/>
</dbReference>
<name>A0ABR9M4Q2_9ACTN</name>
<evidence type="ECO:0000313" key="2">
    <source>
        <dbReference type="Proteomes" id="UP000633509"/>
    </source>
</evidence>
<gene>
    <name evidence="1" type="ORF">H4W80_006131</name>
</gene>
<sequence length="132" mass="13672">MRLSPLAQRLLHLIDGTANDPTRRPDASQLNVGLTGVAGSAPGRYATDERARRQLAAPARELVGFLLPEDRTWPYGRFPALVAAGLAGMDAEVGARPAEGCGPIAAAGTDCCSGGPRCAGSGPSPPRWRPSI</sequence>
<comment type="caution">
    <text evidence="1">The sequence shown here is derived from an EMBL/GenBank/DDBJ whole genome shotgun (WGS) entry which is preliminary data.</text>
</comment>
<reference evidence="1 2" key="1">
    <citation type="submission" date="2020-10" db="EMBL/GenBank/DDBJ databases">
        <title>Sequencing the genomes of 1000 actinobacteria strains.</title>
        <authorList>
            <person name="Klenk H.-P."/>
        </authorList>
    </citation>
    <scope>NUCLEOTIDE SEQUENCE [LARGE SCALE GENOMIC DNA]</scope>
    <source>
        <strain evidence="1 2">DSM 43173</strain>
    </source>
</reference>
<protein>
    <submittedName>
        <fullName evidence="1">Uncharacterized protein</fullName>
    </submittedName>
</protein>
<proteinExistence type="predicted"/>
<accession>A0ABR9M4Q2</accession>
<organism evidence="1 2">
    <name type="scientific">Nonomuraea angiospora</name>
    <dbReference type="NCBI Taxonomy" id="46172"/>
    <lineage>
        <taxon>Bacteria</taxon>
        <taxon>Bacillati</taxon>
        <taxon>Actinomycetota</taxon>
        <taxon>Actinomycetes</taxon>
        <taxon>Streptosporangiales</taxon>
        <taxon>Streptosporangiaceae</taxon>
        <taxon>Nonomuraea</taxon>
    </lineage>
</organism>
<dbReference type="EMBL" id="JADBEK010000001">
    <property type="protein sequence ID" value="MBE1587873.1"/>
    <property type="molecule type" value="Genomic_DNA"/>
</dbReference>
<evidence type="ECO:0000313" key="1">
    <source>
        <dbReference type="EMBL" id="MBE1587873.1"/>
    </source>
</evidence>
<dbReference type="Proteomes" id="UP000633509">
    <property type="component" value="Unassembled WGS sequence"/>
</dbReference>
<keyword evidence="2" id="KW-1185">Reference proteome</keyword>